<dbReference type="PANTHER" id="PTHR30121:SF6">
    <property type="entry name" value="SLR6007 PROTEIN"/>
    <property type="match status" value="1"/>
</dbReference>
<dbReference type="InterPro" id="IPR027417">
    <property type="entry name" value="P-loop_NTPase"/>
</dbReference>
<evidence type="ECO:0000313" key="2">
    <source>
        <dbReference type="EMBL" id="MDP9805633.1"/>
    </source>
</evidence>
<dbReference type="Gene3D" id="3.40.50.300">
    <property type="entry name" value="P-loop containing nucleotide triphosphate hydrolases"/>
    <property type="match status" value="1"/>
</dbReference>
<dbReference type="EMBL" id="JAUSQX010000001">
    <property type="protein sequence ID" value="MDP9805633.1"/>
    <property type="molecule type" value="Genomic_DNA"/>
</dbReference>
<comment type="caution">
    <text evidence="2">The sequence shown here is derived from an EMBL/GenBank/DDBJ whole genome shotgun (WGS) entry which is preliminary data.</text>
</comment>
<reference evidence="2 3" key="1">
    <citation type="submission" date="2023-07" db="EMBL/GenBank/DDBJ databases">
        <title>Sequencing the genomes of 1000 actinobacteria strains.</title>
        <authorList>
            <person name="Klenk H.-P."/>
        </authorList>
    </citation>
    <scope>NUCLEOTIDE SEQUENCE [LARGE SCALE GENOMIC DNA]</scope>
    <source>
        <strain evidence="2 3">DSM 17163</strain>
    </source>
</reference>
<dbReference type="InterPro" id="IPR051162">
    <property type="entry name" value="T4SS_component"/>
</dbReference>
<feature type="domain" description="Helicase HerA-like C-terminal" evidence="1">
    <location>
        <begin position="3"/>
        <end position="100"/>
    </location>
</feature>
<accession>A0ABT9NF10</accession>
<evidence type="ECO:0000259" key="1">
    <source>
        <dbReference type="Pfam" id="PF05872"/>
    </source>
</evidence>
<dbReference type="SUPFAM" id="SSF52540">
    <property type="entry name" value="P-loop containing nucleoside triphosphate hydrolases"/>
    <property type="match status" value="1"/>
</dbReference>
<dbReference type="PANTHER" id="PTHR30121">
    <property type="entry name" value="UNCHARACTERIZED PROTEIN YJGR-RELATED"/>
    <property type="match status" value="1"/>
</dbReference>
<dbReference type="Proteomes" id="UP001243212">
    <property type="component" value="Unassembled WGS sequence"/>
</dbReference>
<protein>
    <submittedName>
        <fullName evidence="2">DNA helicase HerA-like ATPase</fullName>
    </submittedName>
</protein>
<keyword evidence="3" id="KW-1185">Reference proteome</keyword>
<dbReference type="Pfam" id="PF05872">
    <property type="entry name" value="HerA_C"/>
    <property type="match status" value="1"/>
</dbReference>
<sequence>MLQTVRLVRSKGIGIIFITQSPKDIPDDVLAQLGSKVQHALRAHTPNEAKKLRQTLATFPTSPLVLEQILPNLGTGEAIVTVLDRKGHLTPVAPTKIAATSTPANHR</sequence>
<dbReference type="InterPro" id="IPR033186">
    <property type="entry name" value="HerA_C"/>
</dbReference>
<organism evidence="2 3">
    <name type="scientific">Trueperella bonasi</name>
    <dbReference type="NCBI Taxonomy" id="312286"/>
    <lineage>
        <taxon>Bacteria</taxon>
        <taxon>Bacillati</taxon>
        <taxon>Actinomycetota</taxon>
        <taxon>Actinomycetes</taxon>
        <taxon>Actinomycetales</taxon>
        <taxon>Actinomycetaceae</taxon>
        <taxon>Trueperella</taxon>
    </lineage>
</organism>
<evidence type="ECO:0000313" key="3">
    <source>
        <dbReference type="Proteomes" id="UP001243212"/>
    </source>
</evidence>
<gene>
    <name evidence="2" type="ORF">J2S70_000215</name>
</gene>
<proteinExistence type="predicted"/>
<name>A0ABT9NF10_9ACTO</name>